<accession>A0A9C6WQQ8</accession>
<evidence type="ECO:0000256" key="3">
    <source>
        <dbReference type="ARBA" id="ARBA00022679"/>
    </source>
</evidence>
<dbReference type="Gene3D" id="3.40.50.2000">
    <property type="entry name" value="Glycogen Phosphorylase B"/>
    <property type="match status" value="2"/>
</dbReference>
<protein>
    <recommendedName>
        <fullName evidence="5">Glycosyltransferase</fullName>
        <ecNumber evidence="5">2.4.1.-</ecNumber>
    </recommendedName>
</protein>
<keyword evidence="2 4" id="KW-0328">Glycosyltransferase</keyword>
<dbReference type="EC" id="2.4.1.-" evidence="5"/>
<dbReference type="CDD" id="cd03784">
    <property type="entry name" value="GT1_Gtf-like"/>
    <property type="match status" value="1"/>
</dbReference>
<keyword evidence="3 4" id="KW-0808">Transferase</keyword>
<reference evidence="7" key="2">
    <citation type="submission" date="2025-08" db="UniProtKB">
        <authorList>
            <consortium name="RefSeq"/>
        </authorList>
    </citation>
    <scope>IDENTIFICATION</scope>
    <source>
        <tissue evidence="7">Whole plant</tissue>
    </source>
</reference>
<dbReference type="Pfam" id="PF00201">
    <property type="entry name" value="UDPGT"/>
    <property type="match status" value="1"/>
</dbReference>
<comment type="similarity">
    <text evidence="1 4">Belongs to the UDP-glycosyltransferase family.</text>
</comment>
<dbReference type="AlphaFoldDB" id="A0A9C6WQQ8"/>
<proteinExistence type="inferred from homology"/>
<dbReference type="InterPro" id="IPR035595">
    <property type="entry name" value="UDP_glycos_trans_CS"/>
</dbReference>
<dbReference type="FunFam" id="3.40.50.2000:FF:000054">
    <property type="entry name" value="Glycosyltransferase"/>
    <property type="match status" value="1"/>
</dbReference>
<dbReference type="GeneID" id="107487881"/>
<dbReference type="InterPro" id="IPR002213">
    <property type="entry name" value="UDP_glucos_trans"/>
</dbReference>
<organism evidence="6 7">
    <name type="scientific">Arachis duranensis</name>
    <name type="common">Wild peanut</name>
    <dbReference type="NCBI Taxonomy" id="130453"/>
    <lineage>
        <taxon>Eukaryota</taxon>
        <taxon>Viridiplantae</taxon>
        <taxon>Streptophyta</taxon>
        <taxon>Embryophyta</taxon>
        <taxon>Tracheophyta</taxon>
        <taxon>Spermatophyta</taxon>
        <taxon>Magnoliopsida</taxon>
        <taxon>eudicotyledons</taxon>
        <taxon>Gunneridae</taxon>
        <taxon>Pentapetalae</taxon>
        <taxon>rosids</taxon>
        <taxon>fabids</taxon>
        <taxon>Fabales</taxon>
        <taxon>Fabaceae</taxon>
        <taxon>Papilionoideae</taxon>
        <taxon>50 kb inversion clade</taxon>
        <taxon>dalbergioids sensu lato</taxon>
        <taxon>Dalbergieae</taxon>
        <taxon>Pterocarpus clade</taxon>
        <taxon>Arachis</taxon>
    </lineage>
</organism>
<dbReference type="Proteomes" id="UP000515211">
    <property type="component" value="Chromosome 5"/>
</dbReference>
<gene>
    <name evidence="7" type="primary">LOC107487881</name>
</gene>
<dbReference type="PANTHER" id="PTHR48046">
    <property type="entry name" value="UDP-GLYCOSYLTRANSFERASE 72E1"/>
    <property type="match status" value="1"/>
</dbReference>
<evidence type="ECO:0000256" key="2">
    <source>
        <dbReference type="ARBA" id="ARBA00022676"/>
    </source>
</evidence>
<evidence type="ECO:0000313" key="6">
    <source>
        <dbReference type="Proteomes" id="UP000515211"/>
    </source>
</evidence>
<keyword evidence="6" id="KW-1185">Reference proteome</keyword>
<dbReference type="PROSITE" id="PS00375">
    <property type="entry name" value="UDPGT"/>
    <property type="match status" value="1"/>
</dbReference>
<dbReference type="FunFam" id="3.40.50.2000:FF:000056">
    <property type="entry name" value="Glycosyltransferase"/>
    <property type="match status" value="1"/>
</dbReference>
<evidence type="ECO:0000256" key="1">
    <source>
        <dbReference type="ARBA" id="ARBA00009995"/>
    </source>
</evidence>
<dbReference type="SUPFAM" id="SSF53756">
    <property type="entry name" value="UDP-Glycosyltransferase/glycogen phosphorylase"/>
    <property type="match status" value="1"/>
</dbReference>
<dbReference type="GO" id="GO:0008194">
    <property type="term" value="F:UDP-glycosyltransferase activity"/>
    <property type="evidence" value="ECO:0007669"/>
    <property type="project" value="InterPro"/>
</dbReference>
<dbReference type="RefSeq" id="XP_052118321.1">
    <property type="nucleotide sequence ID" value="XM_052262361.1"/>
</dbReference>
<evidence type="ECO:0000313" key="7">
    <source>
        <dbReference type="RefSeq" id="XP_052118321.1"/>
    </source>
</evidence>
<evidence type="ECO:0000256" key="4">
    <source>
        <dbReference type="RuleBase" id="RU003718"/>
    </source>
</evidence>
<sequence>MENQQHMVLLSSPGLGHLIPVIELGKRFVFHHNLKITIIAFTSHTSHAEKLVLKTATSGGFIDIVEIPPPDISSVIDPDAAIVTRLCVMMREGVPAIRDALSNLAGTATVRPSALIVDIFGTEALGVAEELKMRKYVFVASHAWFLSLLIYAPTLDKQVQGQYVDQKEPFQIPGCTPLRPEDVVDPMLDRNDKQYQEYLGFCNGIPKVNDIGDGVLVNTWETLQQKDLESLRNRNLLGGILKAPVYAVGPLVRLPDSEMSQGIEWLTHWLDGQPEESVIYVSFGSGGTMSCEQMTELAWGLELSGQRFIWVLRAPIDAADAAFFTTGSDGRDEGGSKLSKYLPEGFSSRTYNVGVLVSEWGPQVDILTHPSVGGFLSHCGWNSALESITNGVPMIAWPLYAEQRMNATLFVEELGVAVRPRVLPTKKVVDRDEIASVVREIMVVEEDCNKVKKKNPIREGVKAIRRSAVEALSKGGALAQVVATGEE</sequence>
<name>A0A9C6WQQ8_ARADU</name>
<dbReference type="PANTHER" id="PTHR48046:SF1">
    <property type="entry name" value="GLYCOSYLTRANSFERASE-RELATED"/>
    <property type="match status" value="1"/>
</dbReference>
<reference evidence="6" key="1">
    <citation type="journal article" date="2016" name="Nat. Genet.">
        <title>The genome sequences of Arachis duranensis and Arachis ipaensis, the diploid ancestors of cultivated peanut.</title>
        <authorList>
            <person name="Bertioli D.J."/>
            <person name="Cannon S.B."/>
            <person name="Froenicke L."/>
            <person name="Huang G."/>
            <person name="Farmer A.D."/>
            <person name="Cannon E.K."/>
            <person name="Liu X."/>
            <person name="Gao D."/>
            <person name="Clevenger J."/>
            <person name="Dash S."/>
            <person name="Ren L."/>
            <person name="Moretzsohn M.C."/>
            <person name="Shirasawa K."/>
            <person name="Huang W."/>
            <person name="Vidigal B."/>
            <person name="Abernathy B."/>
            <person name="Chu Y."/>
            <person name="Niederhuth C.E."/>
            <person name="Umale P."/>
            <person name="Araujo A.C."/>
            <person name="Kozik A."/>
            <person name="Kim K.D."/>
            <person name="Burow M.D."/>
            <person name="Varshney R.K."/>
            <person name="Wang X."/>
            <person name="Zhang X."/>
            <person name="Barkley N."/>
            <person name="Guimaraes P.M."/>
            <person name="Isobe S."/>
            <person name="Guo B."/>
            <person name="Liao B."/>
            <person name="Stalker H.T."/>
            <person name="Schmitz R.J."/>
            <person name="Scheffler B.E."/>
            <person name="Leal-Bertioli S.C."/>
            <person name="Xun X."/>
            <person name="Jackson S.A."/>
            <person name="Michelmore R."/>
            <person name="Ozias-Akins P."/>
        </authorList>
    </citation>
    <scope>NUCLEOTIDE SEQUENCE [LARGE SCALE GENOMIC DNA]</scope>
    <source>
        <strain evidence="6">cv. V14167</strain>
    </source>
</reference>
<evidence type="ECO:0000256" key="5">
    <source>
        <dbReference type="RuleBase" id="RU362057"/>
    </source>
</evidence>